<reference evidence="1 2" key="1">
    <citation type="journal article" date="2023" name="Sci. Data">
        <title>Genome assembly of the Korean intertidal mud-creeper Batillaria attramentaria.</title>
        <authorList>
            <person name="Patra A.K."/>
            <person name="Ho P.T."/>
            <person name="Jun S."/>
            <person name="Lee S.J."/>
            <person name="Kim Y."/>
            <person name="Won Y.J."/>
        </authorList>
    </citation>
    <scope>NUCLEOTIDE SEQUENCE [LARGE SCALE GENOMIC DNA]</scope>
    <source>
        <strain evidence="1">Wonlab-2016</strain>
    </source>
</reference>
<proteinExistence type="predicted"/>
<protein>
    <submittedName>
        <fullName evidence="1">Uncharacterized protein</fullName>
    </submittedName>
</protein>
<dbReference type="EMBL" id="JACVVK020000074">
    <property type="protein sequence ID" value="KAK7495484.1"/>
    <property type="molecule type" value="Genomic_DNA"/>
</dbReference>
<gene>
    <name evidence="1" type="ORF">BaRGS_00013182</name>
</gene>
<dbReference type="AlphaFoldDB" id="A0ABD0L7X0"/>
<comment type="caution">
    <text evidence="1">The sequence shown here is derived from an EMBL/GenBank/DDBJ whole genome shotgun (WGS) entry which is preliminary data.</text>
</comment>
<sequence length="97" mass="10489">MSLLSLILADLEDLGSSPPVYFQLHPDELFTGTCTTVEGGRADGLKTCLRNSKVEGVNRCTNYLAQLSQNTPRIVAALSATACTISWKSLDNHVSVY</sequence>
<organism evidence="1 2">
    <name type="scientific">Batillaria attramentaria</name>
    <dbReference type="NCBI Taxonomy" id="370345"/>
    <lineage>
        <taxon>Eukaryota</taxon>
        <taxon>Metazoa</taxon>
        <taxon>Spiralia</taxon>
        <taxon>Lophotrochozoa</taxon>
        <taxon>Mollusca</taxon>
        <taxon>Gastropoda</taxon>
        <taxon>Caenogastropoda</taxon>
        <taxon>Sorbeoconcha</taxon>
        <taxon>Cerithioidea</taxon>
        <taxon>Batillariidae</taxon>
        <taxon>Batillaria</taxon>
    </lineage>
</organism>
<accession>A0ABD0L7X0</accession>
<evidence type="ECO:0000313" key="1">
    <source>
        <dbReference type="EMBL" id="KAK7495484.1"/>
    </source>
</evidence>
<name>A0ABD0L7X0_9CAEN</name>
<keyword evidence="2" id="KW-1185">Reference proteome</keyword>
<dbReference type="Proteomes" id="UP001519460">
    <property type="component" value="Unassembled WGS sequence"/>
</dbReference>
<evidence type="ECO:0000313" key="2">
    <source>
        <dbReference type="Proteomes" id="UP001519460"/>
    </source>
</evidence>